<dbReference type="SUPFAM" id="SSF53901">
    <property type="entry name" value="Thiolase-like"/>
    <property type="match status" value="2"/>
</dbReference>
<dbReference type="EC" id="2.3.1.9" evidence="3"/>
<dbReference type="InterPro" id="IPR020615">
    <property type="entry name" value="Thiolase_acyl_enz_int_AS"/>
</dbReference>
<name>A0A2D0AIB2_9FLAO</name>
<proteinExistence type="inferred from homology"/>
<feature type="domain" description="Thiolase C-terminal" evidence="12">
    <location>
        <begin position="269"/>
        <end position="391"/>
    </location>
</feature>
<evidence type="ECO:0000256" key="10">
    <source>
        <dbReference type="RuleBase" id="RU003557"/>
    </source>
</evidence>
<dbReference type="PROSITE" id="PS00099">
    <property type="entry name" value="THIOLASE_3"/>
    <property type="match status" value="1"/>
</dbReference>
<keyword evidence="4 10" id="KW-0808">Transferase</keyword>
<dbReference type="InterPro" id="IPR016039">
    <property type="entry name" value="Thiolase-like"/>
</dbReference>
<evidence type="ECO:0000256" key="8">
    <source>
        <dbReference type="ARBA" id="ARBA00023315"/>
    </source>
</evidence>
<evidence type="ECO:0000256" key="1">
    <source>
        <dbReference type="ARBA" id="ARBA00010982"/>
    </source>
</evidence>
<dbReference type="GO" id="GO:0006635">
    <property type="term" value="P:fatty acid beta-oxidation"/>
    <property type="evidence" value="ECO:0007669"/>
    <property type="project" value="TreeGrafter"/>
</dbReference>
<dbReference type="PIRSF" id="PIRSF000429">
    <property type="entry name" value="Ac-CoA_Ac_transf"/>
    <property type="match status" value="1"/>
</dbReference>
<dbReference type="PROSITE" id="PS00098">
    <property type="entry name" value="THIOLASE_1"/>
    <property type="match status" value="1"/>
</dbReference>
<gene>
    <name evidence="13" type="ORF">BWK59_12170</name>
</gene>
<dbReference type="Pfam" id="PF02803">
    <property type="entry name" value="Thiolase_C"/>
    <property type="match status" value="1"/>
</dbReference>
<dbReference type="PROSITE" id="PS00737">
    <property type="entry name" value="THIOLASE_2"/>
    <property type="match status" value="1"/>
</dbReference>
<keyword evidence="6" id="KW-0809">Transit peptide</keyword>
<dbReference type="InterPro" id="IPR002155">
    <property type="entry name" value="Thiolase"/>
</dbReference>
<evidence type="ECO:0000313" key="13">
    <source>
        <dbReference type="EMBL" id="OWP83125.1"/>
    </source>
</evidence>
<dbReference type="GO" id="GO:0003985">
    <property type="term" value="F:acetyl-CoA C-acetyltransferase activity"/>
    <property type="evidence" value="ECO:0007669"/>
    <property type="project" value="UniProtKB-EC"/>
</dbReference>
<dbReference type="InterPro" id="IPR020617">
    <property type="entry name" value="Thiolase_C"/>
</dbReference>
<dbReference type="InterPro" id="IPR020613">
    <property type="entry name" value="Thiolase_CS"/>
</dbReference>
<dbReference type="Pfam" id="PF00108">
    <property type="entry name" value="Thiolase_N"/>
    <property type="match status" value="1"/>
</dbReference>
<dbReference type="RefSeq" id="WP_165764918.1">
    <property type="nucleotide sequence ID" value="NZ_MTCZ01000163.1"/>
</dbReference>
<keyword evidence="7" id="KW-0630">Potassium</keyword>
<comment type="similarity">
    <text evidence="1 10">Belongs to the thiolase-like superfamily. Thiolase family.</text>
</comment>
<dbReference type="PANTHER" id="PTHR18919:SF156">
    <property type="entry name" value="ACETYL-COA ACETYLTRANSFERASE, MITOCHONDRIAL"/>
    <property type="match status" value="1"/>
</dbReference>
<dbReference type="InterPro" id="IPR020610">
    <property type="entry name" value="Thiolase_AS"/>
</dbReference>
<evidence type="ECO:0000256" key="6">
    <source>
        <dbReference type="ARBA" id="ARBA00022946"/>
    </source>
</evidence>
<feature type="active site" description="Acyl-thioester intermediate" evidence="9">
    <location>
        <position position="89"/>
    </location>
</feature>
<reference evidence="13 14" key="1">
    <citation type="journal article" date="2017" name="Infect. Genet. Evol.">
        <title>Comparative genome analysis of fish pathogen Flavobacterium columnare reveals extensive sequence diversity within the species.</title>
        <authorList>
            <person name="Kayansamruaj P."/>
            <person name="Dong H.T."/>
            <person name="Hirono I."/>
            <person name="Kondo H."/>
            <person name="Senapin S."/>
            <person name="Rodkhum C."/>
        </authorList>
    </citation>
    <scope>NUCLEOTIDE SEQUENCE [LARGE SCALE GENOMIC DNA]</scope>
    <source>
        <strain evidence="13 14">1215</strain>
    </source>
</reference>
<dbReference type="Gene3D" id="3.40.47.10">
    <property type="match status" value="1"/>
</dbReference>
<dbReference type="NCBIfam" id="TIGR01930">
    <property type="entry name" value="AcCoA-C-Actrans"/>
    <property type="match status" value="1"/>
</dbReference>
<dbReference type="GO" id="GO:0046872">
    <property type="term" value="F:metal ion binding"/>
    <property type="evidence" value="ECO:0007669"/>
    <property type="project" value="UniProtKB-KW"/>
</dbReference>
<evidence type="ECO:0000256" key="7">
    <source>
        <dbReference type="ARBA" id="ARBA00022958"/>
    </source>
</evidence>
<evidence type="ECO:0000256" key="9">
    <source>
        <dbReference type="PIRSR" id="PIRSR000429-1"/>
    </source>
</evidence>
<dbReference type="FunFam" id="3.40.47.10:FF:000007">
    <property type="entry name" value="acetyl-CoA acetyltransferase, mitochondrial"/>
    <property type="match status" value="1"/>
</dbReference>
<evidence type="ECO:0000259" key="11">
    <source>
        <dbReference type="Pfam" id="PF00108"/>
    </source>
</evidence>
<evidence type="ECO:0000256" key="4">
    <source>
        <dbReference type="ARBA" id="ARBA00022679"/>
    </source>
</evidence>
<accession>A0A2D0AIB2</accession>
<sequence>MMKKVVIVSVARTPIGSFMGALSTVTAPQLGAVAIKGALNKINLDPALVNEVYMGNVIQAGVGQAPARQAALFAGLTNEVPCTTVNKVCASGMKAVMMGAQAIMCGDADIIVAGGMENMSLIPHYVHMRNGVKFGPTTFVDGMQKDGLTDAYDNNAMGVCADLCATEHNITREEQDNFAIQSYQRSASAWEAGKFDNEIVPVTIPQRKGDPIVVSKDEEYTNVKLDKIPALNPVFTKEGTVTAANASTINDGAAALVLMSEEKANELGLKPLAYIKGYADAAQEPKWFTTAPAKALPLALAKANVSLDQVDFFEFNEAFSVVGLANAKILGLANEKVNINGGAVSLGHPLGCSGARIIVTLLNVLEQNNAKIGAAAICNGGGGASAIVIEKI</sequence>
<evidence type="ECO:0000256" key="2">
    <source>
        <dbReference type="ARBA" id="ARBA00011881"/>
    </source>
</evidence>
<feature type="active site" description="Proton acceptor" evidence="9">
    <location>
        <position position="378"/>
    </location>
</feature>
<dbReference type="AlphaFoldDB" id="A0A2D0AIB2"/>
<evidence type="ECO:0000313" key="14">
    <source>
        <dbReference type="Proteomes" id="UP000197768"/>
    </source>
</evidence>
<dbReference type="EMBL" id="MTCZ01000163">
    <property type="protein sequence ID" value="OWP83125.1"/>
    <property type="molecule type" value="Genomic_DNA"/>
</dbReference>
<protein>
    <recommendedName>
        <fullName evidence="3">acetyl-CoA C-acetyltransferase</fullName>
        <ecNumber evidence="3">2.3.1.9</ecNumber>
    </recommendedName>
</protein>
<dbReference type="CDD" id="cd00751">
    <property type="entry name" value="thiolase"/>
    <property type="match status" value="1"/>
</dbReference>
<comment type="subunit">
    <text evidence="2">Homotetramer.</text>
</comment>
<feature type="active site" description="Proton acceptor" evidence="9">
    <location>
        <position position="348"/>
    </location>
</feature>
<evidence type="ECO:0000256" key="3">
    <source>
        <dbReference type="ARBA" id="ARBA00012705"/>
    </source>
</evidence>
<evidence type="ECO:0000259" key="12">
    <source>
        <dbReference type="Pfam" id="PF02803"/>
    </source>
</evidence>
<feature type="domain" description="Thiolase N-terminal" evidence="11">
    <location>
        <begin position="5"/>
        <end position="262"/>
    </location>
</feature>
<evidence type="ECO:0000256" key="5">
    <source>
        <dbReference type="ARBA" id="ARBA00022723"/>
    </source>
</evidence>
<keyword evidence="5" id="KW-0479">Metal-binding</keyword>
<comment type="caution">
    <text evidence="13">The sequence shown here is derived from an EMBL/GenBank/DDBJ whole genome shotgun (WGS) entry which is preliminary data.</text>
</comment>
<keyword evidence="8 10" id="KW-0012">Acyltransferase</keyword>
<dbReference type="Proteomes" id="UP000197768">
    <property type="component" value="Unassembled WGS sequence"/>
</dbReference>
<dbReference type="InterPro" id="IPR020616">
    <property type="entry name" value="Thiolase_N"/>
</dbReference>
<organism evidence="13 14">
    <name type="scientific">Flavobacterium davisii</name>
    <dbReference type="NCBI Taxonomy" id="2906077"/>
    <lineage>
        <taxon>Bacteria</taxon>
        <taxon>Pseudomonadati</taxon>
        <taxon>Bacteroidota</taxon>
        <taxon>Flavobacteriia</taxon>
        <taxon>Flavobacteriales</taxon>
        <taxon>Flavobacteriaceae</taxon>
        <taxon>Flavobacterium</taxon>
    </lineage>
</organism>
<dbReference type="PANTHER" id="PTHR18919">
    <property type="entry name" value="ACETYL-COA C-ACYLTRANSFERASE"/>
    <property type="match status" value="1"/>
</dbReference>